<feature type="domain" description="Helicase Helix-turn-helix" evidence="2">
    <location>
        <begin position="641"/>
        <end position="726"/>
    </location>
</feature>
<dbReference type="OrthoDB" id="9763659at2"/>
<dbReference type="InterPro" id="IPR027417">
    <property type="entry name" value="P-loop_NTPase"/>
</dbReference>
<gene>
    <name evidence="3" type="ordered locus">Cpin_4935</name>
</gene>
<feature type="domain" description="DNA helicase Pif1-like DEAD-box helicase" evidence="1">
    <location>
        <begin position="16"/>
        <end position="223"/>
    </location>
</feature>
<dbReference type="PANTHER" id="PTHR47642">
    <property type="entry name" value="ATP-DEPENDENT DNA HELICASE"/>
    <property type="match status" value="1"/>
</dbReference>
<dbReference type="GO" id="GO:0003678">
    <property type="term" value="F:DNA helicase activity"/>
    <property type="evidence" value="ECO:0007669"/>
    <property type="project" value="InterPro"/>
</dbReference>
<evidence type="ECO:0000259" key="1">
    <source>
        <dbReference type="Pfam" id="PF05970"/>
    </source>
</evidence>
<dbReference type="RefSeq" id="WP_012792536.1">
    <property type="nucleotide sequence ID" value="NC_013132.1"/>
</dbReference>
<keyword evidence="3" id="KW-0347">Helicase</keyword>
<dbReference type="GO" id="GO:0006281">
    <property type="term" value="P:DNA repair"/>
    <property type="evidence" value="ECO:0007669"/>
    <property type="project" value="InterPro"/>
</dbReference>
<evidence type="ECO:0000259" key="2">
    <source>
        <dbReference type="Pfam" id="PF14493"/>
    </source>
</evidence>
<dbReference type="GO" id="GO:0000723">
    <property type="term" value="P:telomere maintenance"/>
    <property type="evidence" value="ECO:0007669"/>
    <property type="project" value="InterPro"/>
</dbReference>
<reference evidence="3 4" key="2">
    <citation type="journal article" date="2010" name="Stand. Genomic Sci.">
        <title>Complete genome sequence of Chitinophaga pinensis type strain (UQM 2034).</title>
        <authorList>
            <person name="Glavina Del Rio T."/>
            <person name="Abt B."/>
            <person name="Spring S."/>
            <person name="Lapidus A."/>
            <person name="Nolan M."/>
            <person name="Tice H."/>
            <person name="Copeland A."/>
            <person name="Cheng J.F."/>
            <person name="Chen F."/>
            <person name="Bruce D."/>
            <person name="Goodwin L."/>
            <person name="Pitluck S."/>
            <person name="Ivanova N."/>
            <person name="Mavromatis K."/>
            <person name="Mikhailova N."/>
            <person name="Pati A."/>
            <person name="Chen A."/>
            <person name="Palaniappan K."/>
            <person name="Land M."/>
            <person name="Hauser L."/>
            <person name="Chang Y.J."/>
            <person name="Jeffries C.D."/>
            <person name="Chain P."/>
            <person name="Saunders E."/>
            <person name="Detter J.C."/>
            <person name="Brettin T."/>
            <person name="Rohde M."/>
            <person name="Goker M."/>
            <person name="Bristow J."/>
            <person name="Eisen J.A."/>
            <person name="Markowitz V."/>
            <person name="Hugenholtz P."/>
            <person name="Kyrpides N.C."/>
            <person name="Klenk H.P."/>
            <person name="Lucas S."/>
        </authorList>
    </citation>
    <scope>NUCLEOTIDE SEQUENCE [LARGE SCALE GENOMIC DNA]</scope>
    <source>
        <strain evidence="4">ATCC 43595 / DSM 2588 / LMG 13176 / NBRC 15968 / NCIMB 11800 / UQM 2034</strain>
    </source>
</reference>
<dbReference type="FunFam" id="3.40.50.300:FF:001498">
    <property type="entry name" value="ATP-dependent DNA helicase"/>
    <property type="match status" value="1"/>
</dbReference>
<dbReference type="Gene3D" id="3.40.50.300">
    <property type="entry name" value="P-loop containing nucleotide triphosphate hydrolases"/>
    <property type="match status" value="2"/>
</dbReference>
<name>A0A979G7X2_CHIPD</name>
<dbReference type="Pfam" id="PF05970">
    <property type="entry name" value="PIF1"/>
    <property type="match status" value="1"/>
</dbReference>
<keyword evidence="3" id="KW-0067">ATP-binding</keyword>
<accession>A0A979G7X2</accession>
<dbReference type="SUPFAM" id="SSF52540">
    <property type="entry name" value="P-loop containing nucleoside triphosphate hydrolases"/>
    <property type="match status" value="2"/>
</dbReference>
<keyword evidence="3" id="KW-0547">Nucleotide-binding</keyword>
<keyword evidence="3" id="KW-0378">Hydrolase</keyword>
<sequence length="734" mass="82928">MPQPDTTNTMFHLAADFINHTNRHIFLTGKAGTGKTTFLKYIREHTAKNTVVVAPTGVAAINAGGVTMHSFFQLPFGPYVPANAHLFGVNNGVTDTHALFRNIRFNHDKKELLREMELLIIDEVSMVRADTLDAIDAILRHFRGQPLLPFGGVQVLYIGDLYQLPPVMPDDQWQFLKDYYESVFFFHARVMRQSAPLFIELNKIYRQNEATFINLLNGVRNSTLDWDDLEILNQRYLPHFTGDDEQYIVLTTHNRRADEINNARLAAMPGQMHTFTGEISGDFSDKALPTDMDLRIKLGAQVMFIKNDVAEPRRYFNGKLGTVTDILPDDKVVVKLAGGDDTLVLEKETWRNIRYSWNKTDETVDEEELGSFKQYPIRLAWAITIHKSQGLTFEKAIIDAGNAFAPGQVYVALSRCTSLDGLVLHSRIHPGAIRTDQQVQEFSSGFHKEDELELLLDGEKMVFWAEQLLKLFGAEKILTELQQHAAWLRDKKMNGMESAVTLSRSMQQRGAQLHEVGLKFRQQLDPLLKDVLQNGNTSVLKERVGKAVAYFTNEIYEGFIQPIRRERDLVKGIAKVKKYVLQLSGLEHFLWNRLQLFADASYGNLKFNEGLPDYGTLRAPANEEKAKEKAGKKREAGGSRRGTLELYLAGKTLAEISAERGLAMSTVESHLADCVANDELQVNRFVGDKKLAMILPLVKELGVTASGPIKARLGEDVTWAEIRAVQAHWRRAMD</sequence>
<dbReference type="InterPro" id="IPR010285">
    <property type="entry name" value="DNA_helicase_pif1-like_DEAD"/>
</dbReference>
<dbReference type="Gene3D" id="2.30.30.940">
    <property type="match status" value="1"/>
</dbReference>
<evidence type="ECO:0000313" key="3">
    <source>
        <dbReference type="EMBL" id="ACU62368.1"/>
    </source>
</evidence>
<dbReference type="AlphaFoldDB" id="A0A979G7X2"/>
<proteinExistence type="predicted"/>
<protein>
    <submittedName>
        <fullName evidence="3">5'-3' DNA helicase</fullName>
    </submittedName>
</protein>
<dbReference type="InterPro" id="IPR051055">
    <property type="entry name" value="PIF1_helicase"/>
</dbReference>
<dbReference type="Pfam" id="PF14493">
    <property type="entry name" value="HTH_40"/>
    <property type="match status" value="1"/>
</dbReference>
<dbReference type="EMBL" id="CP001699">
    <property type="protein sequence ID" value="ACU62368.1"/>
    <property type="molecule type" value="Genomic_DNA"/>
</dbReference>
<dbReference type="InterPro" id="IPR029491">
    <property type="entry name" value="Helicase_HTH"/>
</dbReference>
<dbReference type="CDD" id="cd18809">
    <property type="entry name" value="SF1_C_RecD"/>
    <property type="match status" value="1"/>
</dbReference>
<dbReference type="PANTHER" id="PTHR47642:SF7">
    <property type="entry name" value="ATP-DEPENDENT DNA HELICASE PIF1"/>
    <property type="match status" value="1"/>
</dbReference>
<evidence type="ECO:0000313" key="4">
    <source>
        <dbReference type="Proteomes" id="UP000002215"/>
    </source>
</evidence>
<reference evidence="4" key="1">
    <citation type="submission" date="2009-08" db="EMBL/GenBank/DDBJ databases">
        <title>The complete genome of Chitinophaga pinensis DSM 2588.</title>
        <authorList>
            <consortium name="US DOE Joint Genome Institute (JGI-PGF)"/>
            <person name="Lucas S."/>
            <person name="Copeland A."/>
            <person name="Lapidus A."/>
            <person name="Glavina del Rio T."/>
            <person name="Dalin E."/>
            <person name="Tice H."/>
            <person name="Bruce D."/>
            <person name="Goodwin L."/>
            <person name="Pitluck S."/>
            <person name="Kyrpides N."/>
            <person name="Mavromatis K."/>
            <person name="Ivanova N."/>
            <person name="Mikhailova N."/>
            <person name="Sims D."/>
            <person name="Meinche L."/>
            <person name="Brettin T."/>
            <person name="Detter J.C."/>
            <person name="Han C."/>
            <person name="Larimer F."/>
            <person name="Land M."/>
            <person name="Hauser L."/>
            <person name="Markowitz V."/>
            <person name="Cheng J.-F."/>
            <person name="Hugenholtz P."/>
            <person name="Woyke T."/>
            <person name="Wu D."/>
            <person name="Spring S."/>
            <person name="Klenk H.-P."/>
            <person name="Eisen J.A."/>
        </authorList>
    </citation>
    <scope>NUCLEOTIDE SEQUENCE [LARGE SCALE GENOMIC DNA]</scope>
    <source>
        <strain evidence="4">ATCC 43595 / DSM 2588 / LMG 13176 / NBRC 15968 / NCIMB 11800 / UQM 2034</strain>
    </source>
</reference>
<organism evidence="3 4">
    <name type="scientific">Chitinophaga pinensis (strain ATCC 43595 / DSM 2588 / LMG 13176 / NBRC 15968 / NCIMB 11800 / UQM 2034)</name>
    <dbReference type="NCBI Taxonomy" id="485918"/>
    <lineage>
        <taxon>Bacteria</taxon>
        <taxon>Pseudomonadati</taxon>
        <taxon>Bacteroidota</taxon>
        <taxon>Chitinophagia</taxon>
        <taxon>Chitinophagales</taxon>
        <taxon>Chitinophagaceae</taxon>
        <taxon>Chitinophaga</taxon>
    </lineage>
</organism>
<dbReference type="KEGG" id="cpi:Cpin_4935"/>
<dbReference type="Proteomes" id="UP000002215">
    <property type="component" value="Chromosome"/>
</dbReference>